<gene>
    <name evidence="10" type="ORF">GALMADRAFT_234899</name>
</gene>
<dbReference type="Gene3D" id="3.30.200.20">
    <property type="entry name" value="Phosphorylase Kinase, domain 1"/>
    <property type="match status" value="1"/>
</dbReference>
<keyword evidence="2" id="KW-0723">Serine/threonine-protein kinase</keyword>
<dbReference type="SMART" id="SM00220">
    <property type="entry name" value="S_TKc"/>
    <property type="match status" value="1"/>
</dbReference>
<dbReference type="GO" id="GO:0005737">
    <property type="term" value="C:cytoplasm"/>
    <property type="evidence" value="ECO:0007669"/>
    <property type="project" value="TreeGrafter"/>
</dbReference>
<keyword evidence="6" id="KW-0067">ATP-binding</keyword>
<dbReference type="PANTHER" id="PTHR47634">
    <property type="entry name" value="PROTEIN KINASE DOMAIN-CONTAINING PROTEIN-RELATED"/>
    <property type="match status" value="1"/>
</dbReference>
<keyword evidence="11" id="KW-1185">Reference proteome</keyword>
<evidence type="ECO:0000313" key="10">
    <source>
        <dbReference type="EMBL" id="KDR85808.1"/>
    </source>
</evidence>
<dbReference type="PANTHER" id="PTHR47634:SF9">
    <property type="entry name" value="PROTEIN KINASE DOMAIN-CONTAINING PROTEIN-RELATED"/>
    <property type="match status" value="1"/>
</dbReference>
<proteinExistence type="predicted"/>
<dbReference type="InterPro" id="IPR051334">
    <property type="entry name" value="SRPK"/>
</dbReference>
<evidence type="ECO:0000256" key="5">
    <source>
        <dbReference type="ARBA" id="ARBA00022777"/>
    </source>
</evidence>
<dbReference type="AlphaFoldDB" id="A0A067U326"/>
<evidence type="ECO:0000256" key="6">
    <source>
        <dbReference type="ARBA" id="ARBA00022840"/>
    </source>
</evidence>
<dbReference type="Pfam" id="PF00069">
    <property type="entry name" value="Pkinase"/>
    <property type="match status" value="1"/>
</dbReference>
<dbReference type="GO" id="GO:0004674">
    <property type="term" value="F:protein serine/threonine kinase activity"/>
    <property type="evidence" value="ECO:0007669"/>
    <property type="project" value="UniProtKB-KW"/>
</dbReference>
<dbReference type="InterPro" id="IPR000719">
    <property type="entry name" value="Prot_kinase_dom"/>
</dbReference>
<dbReference type="Gene3D" id="1.10.510.10">
    <property type="entry name" value="Transferase(Phosphotransferase) domain 1"/>
    <property type="match status" value="1"/>
</dbReference>
<dbReference type="OrthoDB" id="5979581at2759"/>
<dbReference type="PROSITE" id="PS50011">
    <property type="entry name" value="PROTEIN_KINASE_DOM"/>
    <property type="match status" value="1"/>
</dbReference>
<comment type="catalytic activity">
    <reaction evidence="8">
        <text>L-seryl-[protein] + ATP = O-phospho-L-seryl-[protein] + ADP + H(+)</text>
        <dbReference type="Rhea" id="RHEA:17989"/>
        <dbReference type="Rhea" id="RHEA-COMP:9863"/>
        <dbReference type="Rhea" id="RHEA-COMP:11604"/>
        <dbReference type="ChEBI" id="CHEBI:15378"/>
        <dbReference type="ChEBI" id="CHEBI:29999"/>
        <dbReference type="ChEBI" id="CHEBI:30616"/>
        <dbReference type="ChEBI" id="CHEBI:83421"/>
        <dbReference type="ChEBI" id="CHEBI:456216"/>
        <dbReference type="EC" id="2.7.11.1"/>
    </reaction>
</comment>
<dbReference type="GO" id="GO:0050684">
    <property type="term" value="P:regulation of mRNA processing"/>
    <property type="evidence" value="ECO:0007669"/>
    <property type="project" value="TreeGrafter"/>
</dbReference>
<accession>A0A067U326</accession>
<name>A0A067U326_GALM3</name>
<organism evidence="10 11">
    <name type="scientific">Galerina marginata (strain CBS 339.88)</name>
    <dbReference type="NCBI Taxonomy" id="685588"/>
    <lineage>
        <taxon>Eukaryota</taxon>
        <taxon>Fungi</taxon>
        <taxon>Dikarya</taxon>
        <taxon>Basidiomycota</taxon>
        <taxon>Agaricomycotina</taxon>
        <taxon>Agaricomycetes</taxon>
        <taxon>Agaricomycetidae</taxon>
        <taxon>Agaricales</taxon>
        <taxon>Agaricineae</taxon>
        <taxon>Strophariaceae</taxon>
        <taxon>Galerina</taxon>
    </lineage>
</organism>
<evidence type="ECO:0000256" key="1">
    <source>
        <dbReference type="ARBA" id="ARBA00012513"/>
    </source>
</evidence>
<comment type="catalytic activity">
    <reaction evidence="7">
        <text>L-threonyl-[protein] + ATP = O-phospho-L-threonyl-[protein] + ADP + H(+)</text>
        <dbReference type="Rhea" id="RHEA:46608"/>
        <dbReference type="Rhea" id="RHEA-COMP:11060"/>
        <dbReference type="Rhea" id="RHEA-COMP:11605"/>
        <dbReference type="ChEBI" id="CHEBI:15378"/>
        <dbReference type="ChEBI" id="CHEBI:30013"/>
        <dbReference type="ChEBI" id="CHEBI:30616"/>
        <dbReference type="ChEBI" id="CHEBI:61977"/>
        <dbReference type="ChEBI" id="CHEBI:456216"/>
        <dbReference type="EC" id="2.7.11.1"/>
    </reaction>
</comment>
<evidence type="ECO:0000256" key="4">
    <source>
        <dbReference type="ARBA" id="ARBA00022741"/>
    </source>
</evidence>
<feature type="domain" description="Protein kinase" evidence="9">
    <location>
        <begin position="33"/>
        <end position="383"/>
    </location>
</feature>
<dbReference type="STRING" id="685588.A0A067U326"/>
<keyword evidence="3" id="KW-0808">Transferase</keyword>
<evidence type="ECO:0000256" key="2">
    <source>
        <dbReference type="ARBA" id="ARBA00022527"/>
    </source>
</evidence>
<dbReference type="GO" id="GO:0005634">
    <property type="term" value="C:nucleus"/>
    <property type="evidence" value="ECO:0007669"/>
    <property type="project" value="TreeGrafter"/>
</dbReference>
<dbReference type="GO" id="GO:0000245">
    <property type="term" value="P:spliceosomal complex assembly"/>
    <property type="evidence" value="ECO:0007669"/>
    <property type="project" value="TreeGrafter"/>
</dbReference>
<protein>
    <recommendedName>
        <fullName evidence="1">non-specific serine/threonine protein kinase</fullName>
        <ecNumber evidence="1">2.7.11.1</ecNumber>
    </recommendedName>
</protein>
<dbReference type="SUPFAM" id="SSF56112">
    <property type="entry name" value="Protein kinase-like (PK-like)"/>
    <property type="match status" value="1"/>
</dbReference>
<evidence type="ECO:0000256" key="7">
    <source>
        <dbReference type="ARBA" id="ARBA00047899"/>
    </source>
</evidence>
<dbReference type="EMBL" id="KL142367">
    <property type="protein sequence ID" value="KDR85808.1"/>
    <property type="molecule type" value="Genomic_DNA"/>
</dbReference>
<keyword evidence="5" id="KW-0418">Kinase</keyword>
<evidence type="ECO:0000313" key="11">
    <source>
        <dbReference type="Proteomes" id="UP000027222"/>
    </source>
</evidence>
<dbReference type="HOGENOM" id="CLU_000288_81_13_1"/>
<dbReference type="InterPro" id="IPR011009">
    <property type="entry name" value="Kinase-like_dom_sf"/>
</dbReference>
<dbReference type="EC" id="2.7.11.1" evidence="1"/>
<keyword evidence="4" id="KW-0547">Nucleotide-binding</keyword>
<evidence type="ECO:0000256" key="8">
    <source>
        <dbReference type="ARBA" id="ARBA00048679"/>
    </source>
</evidence>
<dbReference type="GO" id="GO:0005524">
    <property type="term" value="F:ATP binding"/>
    <property type="evidence" value="ECO:0007669"/>
    <property type="project" value="UniProtKB-KW"/>
</dbReference>
<sequence>MSQFPEERLDLSAEQGFGYFPAYPGLALKQNRYKVIRKLGFGPRSSVWLTTDLTGDFGYTAIKILTVHATGQKTNELPTLQAIKAAFPTDLPNLHDNFVEESHHGKHQCFVLSVLGPDVETLRLTSPTKSLPVHVVSKIISSVLEPLSALHNTGTIHGAITADNILFFVGQRVEDLDPTLAKLPQSVVQDNITVGAVEYPIVRSQPIPHGYKWNEKQESIADCGIYLSNVGHAQSIRNNPTWEKTSANPALRPPEVILGTDFNIKTDIWMLGCATYQLLTGEPLVPAAIAEDDNDQLGWVMGLTRDRIKEAIALKSKNRDDFFTDEGIFFEDIPETDLAAALKASGKVAEQDIPETVKFIERCLTLDPADRPDVNALHNERWVQKGLACSCGYCG</sequence>
<reference evidence="11" key="1">
    <citation type="journal article" date="2014" name="Proc. Natl. Acad. Sci. U.S.A.">
        <title>Extensive sampling of basidiomycete genomes demonstrates inadequacy of the white-rot/brown-rot paradigm for wood decay fungi.</title>
        <authorList>
            <person name="Riley R."/>
            <person name="Salamov A.A."/>
            <person name="Brown D.W."/>
            <person name="Nagy L.G."/>
            <person name="Floudas D."/>
            <person name="Held B.W."/>
            <person name="Levasseur A."/>
            <person name="Lombard V."/>
            <person name="Morin E."/>
            <person name="Otillar R."/>
            <person name="Lindquist E.A."/>
            <person name="Sun H."/>
            <person name="LaButti K.M."/>
            <person name="Schmutz J."/>
            <person name="Jabbour D."/>
            <person name="Luo H."/>
            <person name="Baker S.E."/>
            <person name="Pisabarro A.G."/>
            <person name="Walton J.D."/>
            <person name="Blanchette R.A."/>
            <person name="Henrissat B."/>
            <person name="Martin F."/>
            <person name="Cullen D."/>
            <person name="Hibbett D.S."/>
            <person name="Grigoriev I.V."/>
        </authorList>
    </citation>
    <scope>NUCLEOTIDE SEQUENCE [LARGE SCALE GENOMIC DNA]</scope>
    <source>
        <strain evidence="11">CBS 339.88</strain>
    </source>
</reference>
<evidence type="ECO:0000256" key="3">
    <source>
        <dbReference type="ARBA" id="ARBA00022679"/>
    </source>
</evidence>
<evidence type="ECO:0000259" key="9">
    <source>
        <dbReference type="PROSITE" id="PS50011"/>
    </source>
</evidence>
<dbReference type="Proteomes" id="UP000027222">
    <property type="component" value="Unassembled WGS sequence"/>
</dbReference>